<dbReference type="EMBL" id="LT840184">
    <property type="protein sequence ID" value="SMF86871.1"/>
    <property type="molecule type" value="Genomic_DNA"/>
</dbReference>
<dbReference type="GO" id="GO:0140291">
    <property type="term" value="P:peptidyl-glutamate ADP-deribosylation"/>
    <property type="evidence" value="ECO:0007669"/>
    <property type="project" value="TreeGrafter"/>
</dbReference>
<dbReference type="InterPro" id="IPR043472">
    <property type="entry name" value="Macro_dom-like"/>
</dbReference>
<evidence type="ECO:0000256" key="1">
    <source>
        <dbReference type="ARBA" id="ARBA00035885"/>
    </source>
</evidence>
<comment type="catalytic activity">
    <reaction evidence="1">
        <text>an N-(ADP-alpha-D-ribosyl)-thymidine in DNA + H2O = a thymidine in DNA + ADP-D-ribose</text>
        <dbReference type="Rhea" id="RHEA:71655"/>
        <dbReference type="Rhea" id="RHEA-COMP:13556"/>
        <dbReference type="Rhea" id="RHEA-COMP:18051"/>
        <dbReference type="ChEBI" id="CHEBI:15377"/>
        <dbReference type="ChEBI" id="CHEBI:57967"/>
        <dbReference type="ChEBI" id="CHEBI:137386"/>
        <dbReference type="ChEBI" id="CHEBI:191199"/>
    </reaction>
    <physiologicalReaction direction="left-to-right" evidence="1">
        <dbReference type="Rhea" id="RHEA:71656"/>
    </physiologicalReaction>
</comment>
<protein>
    <submittedName>
        <fullName evidence="3">O-acetyl-ADP-ribose deacetylase (Regulator of RNase III), contains Macro domain</fullName>
    </submittedName>
</protein>
<dbReference type="STRING" id="1313296.SAMN05661091_3536"/>
<dbReference type="RefSeq" id="WP_244562737.1">
    <property type="nucleotide sequence ID" value="NZ_LT840184.1"/>
</dbReference>
<reference evidence="3 4" key="1">
    <citation type="submission" date="2017-04" db="EMBL/GenBank/DDBJ databases">
        <authorList>
            <person name="Afonso C.L."/>
            <person name="Miller P.J."/>
            <person name="Scott M.A."/>
            <person name="Spackman E."/>
            <person name="Goraichik I."/>
            <person name="Dimitrov K.M."/>
            <person name="Suarez D.L."/>
            <person name="Swayne D.E."/>
        </authorList>
    </citation>
    <scope>NUCLEOTIDE SEQUENCE [LARGE SCALE GENOMIC DNA]</scope>
    <source>
        <strain evidence="3 4">N3/975</strain>
    </source>
</reference>
<dbReference type="SMART" id="SM00506">
    <property type="entry name" value="A1pp"/>
    <property type="match status" value="1"/>
</dbReference>
<evidence type="ECO:0000259" key="2">
    <source>
        <dbReference type="PROSITE" id="PS51154"/>
    </source>
</evidence>
<proteinExistence type="predicted"/>
<feature type="domain" description="Macro" evidence="2">
    <location>
        <begin position="1"/>
        <end position="155"/>
    </location>
</feature>
<keyword evidence="4" id="KW-1185">Reference proteome</keyword>
<dbReference type="SUPFAM" id="SSF52949">
    <property type="entry name" value="Macro domain-like"/>
    <property type="match status" value="1"/>
</dbReference>
<dbReference type="InterPro" id="IPR002589">
    <property type="entry name" value="Macro_dom"/>
</dbReference>
<dbReference type="Proteomes" id="UP000192940">
    <property type="component" value="Chromosome I"/>
</dbReference>
<sequence length="155" mass="17279">MKKGRVHMMKIVEGSLLDAAEDIMAHQVNCQGVMGSGIAKSLRDAYSNLYPSYKQFCDNVAPHDLLGKCHMVKTGSKYVANLFGQLNYGRQKVIYTDYEALQKALVSLKNEAQEKGLSVALPYNIGCGLANGDWDIVYKLIEDVFSNYDVTIYKI</sequence>
<dbReference type="Gene3D" id="3.40.220.10">
    <property type="entry name" value="Leucine Aminopeptidase, subunit E, domain 1"/>
    <property type="match status" value="1"/>
</dbReference>
<gene>
    <name evidence="3" type="ORF">SAMN05661091_3536</name>
</gene>
<dbReference type="Pfam" id="PF01661">
    <property type="entry name" value="Macro"/>
    <property type="match status" value="1"/>
</dbReference>
<dbReference type="PANTHER" id="PTHR12521:SF0">
    <property type="entry name" value="ADP-RIBOSE GLYCOHYDROLASE OARD1"/>
    <property type="match status" value="1"/>
</dbReference>
<organism evidence="3 4">
    <name type="scientific">Paenibacillus uliginis N3/975</name>
    <dbReference type="NCBI Taxonomy" id="1313296"/>
    <lineage>
        <taxon>Bacteria</taxon>
        <taxon>Bacillati</taxon>
        <taxon>Bacillota</taxon>
        <taxon>Bacilli</taxon>
        <taxon>Bacillales</taxon>
        <taxon>Paenibacillaceae</taxon>
        <taxon>Paenibacillus</taxon>
    </lineage>
</organism>
<dbReference type="InterPro" id="IPR050892">
    <property type="entry name" value="ADP-ribose_metab_enzymes"/>
</dbReference>
<dbReference type="PANTHER" id="PTHR12521">
    <property type="entry name" value="PROTEIN C6ORF130"/>
    <property type="match status" value="1"/>
</dbReference>
<dbReference type="PROSITE" id="PS51154">
    <property type="entry name" value="MACRO"/>
    <property type="match status" value="1"/>
</dbReference>
<dbReference type="AlphaFoldDB" id="A0A1X7HJM0"/>
<name>A0A1X7HJM0_9BACL</name>
<accession>A0A1X7HJM0</accession>
<evidence type="ECO:0000313" key="3">
    <source>
        <dbReference type="EMBL" id="SMF86871.1"/>
    </source>
</evidence>
<evidence type="ECO:0000313" key="4">
    <source>
        <dbReference type="Proteomes" id="UP000192940"/>
    </source>
</evidence>